<dbReference type="PANTHER" id="PTHR11142:SF0">
    <property type="entry name" value="TRNA PSEUDOURIDINE SYNTHASE-LIKE 1"/>
    <property type="match status" value="1"/>
</dbReference>
<dbReference type="InterPro" id="IPR020103">
    <property type="entry name" value="PsdUridine_synth_cat_dom_sf"/>
</dbReference>
<evidence type="ECO:0000313" key="6">
    <source>
        <dbReference type="Proteomes" id="UP000626109"/>
    </source>
</evidence>
<accession>A0A813KLM1</accession>
<keyword evidence="1" id="KW-0413">Isomerase</keyword>
<evidence type="ECO:0000256" key="3">
    <source>
        <dbReference type="SAM" id="MobiDB-lite"/>
    </source>
</evidence>
<dbReference type="InterPro" id="IPR020094">
    <property type="entry name" value="TruA/RsuA/RluB/E/F_N"/>
</dbReference>
<dbReference type="InterPro" id="IPR013087">
    <property type="entry name" value="Znf_C2H2_type"/>
</dbReference>
<dbReference type="GO" id="GO:0008270">
    <property type="term" value="F:zinc ion binding"/>
    <property type="evidence" value="ECO:0007669"/>
    <property type="project" value="UniProtKB-KW"/>
</dbReference>
<dbReference type="InterPro" id="IPR020095">
    <property type="entry name" value="PsdUridine_synth_TruA_C"/>
</dbReference>
<reference evidence="5" key="1">
    <citation type="submission" date="2021-02" db="EMBL/GenBank/DDBJ databases">
        <authorList>
            <person name="Dougan E. K."/>
            <person name="Rhodes N."/>
            <person name="Thang M."/>
            <person name="Chan C."/>
        </authorList>
    </citation>
    <scope>NUCLEOTIDE SEQUENCE</scope>
</reference>
<gene>
    <name evidence="5" type="ORF">PGLA2088_LOCUS36061</name>
</gene>
<dbReference type="Proteomes" id="UP000626109">
    <property type="component" value="Unassembled WGS sequence"/>
</dbReference>
<dbReference type="Gene3D" id="3.30.70.580">
    <property type="entry name" value="Pseudouridine synthase I, catalytic domain, N-terminal subdomain"/>
    <property type="match status" value="1"/>
</dbReference>
<keyword evidence="2" id="KW-0479">Metal-binding</keyword>
<dbReference type="GO" id="GO:0031119">
    <property type="term" value="P:tRNA pseudouridine synthesis"/>
    <property type="evidence" value="ECO:0007669"/>
    <property type="project" value="TreeGrafter"/>
</dbReference>
<feature type="region of interest" description="Disordered" evidence="3">
    <location>
        <begin position="401"/>
        <end position="438"/>
    </location>
</feature>
<feature type="compositionally biased region" description="Low complexity" evidence="3">
    <location>
        <begin position="409"/>
        <end position="438"/>
    </location>
</feature>
<protein>
    <recommendedName>
        <fullName evidence="4">C2H2-type domain-containing protein</fullName>
    </recommendedName>
</protein>
<dbReference type="SUPFAM" id="SSF55120">
    <property type="entry name" value="Pseudouridine synthase"/>
    <property type="match status" value="1"/>
</dbReference>
<keyword evidence="2" id="KW-0863">Zinc-finger</keyword>
<evidence type="ECO:0000256" key="2">
    <source>
        <dbReference type="PROSITE-ProRule" id="PRU00042"/>
    </source>
</evidence>
<name>A0A813KLM1_POLGL</name>
<evidence type="ECO:0000256" key="1">
    <source>
        <dbReference type="ARBA" id="ARBA00023235"/>
    </source>
</evidence>
<dbReference type="GO" id="GO:0003723">
    <property type="term" value="F:RNA binding"/>
    <property type="evidence" value="ECO:0007669"/>
    <property type="project" value="InterPro"/>
</dbReference>
<dbReference type="InterPro" id="IPR001406">
    <property type="entry name" value="PsdUridine_synth_TruA"/>
</dbReference>
<organism evidence="5 6">
    <name type="scientific">Polarella glacialis</name>
    <name type="common">Dinoflagellate</name>
    <dbReference type="NCBI Taxonomy" id="89957"/>
    <lineage>
        <taxon>Eukaryota</taxon>
        <taxon>Sar</taxon>
        <taxon>Alveolata</taxon>
        <taxon>Dinophyceae</taxon>
        <taxon>Suessiales</taxon>
        <taxon>Suessiaceae</taxon>
        <taxon>Polarella</taxon>
    </lineage>
</organism>
<feature type="domain" description="C2H2-type" evidence="4">
    <location>
        <begin position="97"/>
        <end position="119"/>
    </location>
</feature>
<dbReference type="Gene3D" id="3.30.70.660">
    <property type="entry name" value="Pseudouridine synthase I, catalytic domain, C-terminal subdomain"/>
    <property type="match status" value="1"/>
</dbReference>
<dbReference type="PROSITE" id="PS00028">
    <property type="entry name" value="ZINC_FINGER_C2H2_1"/>
    <property type="match status" value="1"/>
</dbReference>
<sequence length="669" mass="71517">MSLSCINCNWTVLQIWFKTILPAGGSKESKTCCRQSASIDVKPASSAYAMSQLLLSSVGTAVASSHGGFAEGEKCESQPEQKCDKSTFRTQPVEAKLECAGCSQAFSSRNALFRHLKEHGCSGGTRRRTDRALVFYGYSGTPFHGSQRNAIADEARCPTAEGALLAALELAALQQPEATAAHAEVHSRASRTDRGVHALANAVCIKLVTEFSAPKGSSGKPGRQKDAADYAPESFIGAFVQSMRSEEAPTGGGESVSSVMWHPLLDHEFDARRACQKREYWYYVPYDALMVPEERARRPSVPWTPEGWGTEEACWLWVSGLPDVCTEVEVKSRLEELLQEASHFSPTSGGVAGEPAPSFRIEQVELAQAGCTATVRFASAASAFAACAILDGAEGLILDPCLPNPDGRPSPTTATTTPTTSTTTTATTTTPTATTAGLRGRLLALPAPEASLRRAVHARLRRALSKLTGARSFHNFSPGFKDAKDPRSFRSVYRCRSGITNGFRELAAGRAFAVLKITGRDFLYRQILSMTGLVLAVVRGSVPETYMDLALGPQGDIEVPCLLPGNLVLAQCVFREGAVPEPVLQQAGLEKKGADGDGSSADPDFNNTTVLQARLVAEIARADSFAAFSEFVRELDEETAPRMHAILARSPVSRPSVASGLHAAEADLG</sequence>
<evidence type="ECO:0000259" key="4">
    <source>
        <dbReference type="PROSITE" id="PS50157"/>
    </source>
</evidence>
<comment type="caution">
    <text evidence="5">The sequence shown here is derived from an EMBL/GenBank/DDBJ whole genome shotgun (WGS) entry which is preliminary data.</text>
</comment>
<keyword evidence="2" id="KW-0862">Zinc</keyword>
<proteinExistence type="predicted"/>
<dbReference type="GO" id="GO:0009982">
    <property type="term" value="F:pseudouridine synthase activity"/>
    <property type="evidence" value="ECO:0007669"/>
    <property type="project" value="InterPro"/>
</dbReference>
<evidence type="ECO:0000313" key="5">
    <source>
        <dbReference type="EMBL" id="CAE8710663.1"/>
    </source>
</evidence>
<dbReference type="EMBL" id="CAJNNW010032019">
    <property type="protein sequence ID" value="CAE8710663.1"/>
    <property type="molecule type" value="Genomic_DNA"/>
</dbReference>
<dbReference type="PANTHER" id="PTHR11142">
    <property type="entry name" value="PSEUDOURIDYLATE SYNTHASE"/>
    <property type="match status" value="1"/>
</dbReference>
<dbReference type="AlphaFoldDB" id="A0A813KLM1"/>
<dbReference type="PROSITE" id="PS50157">
    <property type="entry name" value="ZINC_FINGER_C2H2_2"/>
    <property type="match status" value="1"/>
</dbReference>